<feature type="transmembrane region" description="Helical" evidence="5">
    <location>
        <begin position="190"/>
        <end position="213"/>
    </location>
</feature>
<dbReference type="InterPro" id="IPR000292">
    <property type="entry name" value="For/NO2_transpt"/>
</dbReference>
<keyword evidence="3 5" id="KW-1133">Transmembrane helix</keyword>
<dbReference type="RefSeq" id="WP_014200511.1">
    <property type="nucleotide sequence ID" value="NC_016599.1"/>
</dbReference>
<organism evidence="6 7">
    <name type="scientific">Owenweeksia hongkongensis (strain DSM 17368 / CIP 108786 / JCM 12287 / NRRL B-23963 / UST20020801)</name>
    <dbReference type="NCBI Taxonomy" id="926562"/>
    <lineage>
        <taxon>Bacteria</taxon>
        <taxon>Pseudomonadati</taxon>
        <taxon>Bacteroidota</taxon>
        <taxon>Flavobacteriia</taxon>
        <taxon>Flavobacteriales</taxon>
        <taxon>Owenweeksiaceae</taxon>
        <taxon>Owenweeksia</taxon>
    </lineage>
</organism>
<dbReference type="EMBL" id="CP003156">
    <property type="protein sequence ID" value="AEV31150.1"/>
    <property type="molecule type" value="Genomic_DNA"/>
</dbReference>
<evidence type="ECO:0000256" key="5">
    <source>
        <dbReference type="SAM" id="Phobius"/>
    </source>
</evidence>
<evidence type="ECO:0000256" key="4">
    <source>
        <dbReference type="ARBA" id="ARBA00023136"/>
    </source>
</evidence>
<dbReference type="GO" id="GO:0015499">
    <property type="term" value="F:formate transmembrane transporter activity"/>
    <property type="evidence" value="ECO:0007669"/>
    <property type="project" value="TreeGrafter"/>
</dbReference>
<dbReference type="Gene3D" id="1.20.1080.10">
    <property type="entry name" value="Glycerol uptake facilitator protein"/>
    <property type="match status" value="1"/>
</dbReference>
<dbReference type="PANTHER" id="PTHR30520">
    <property type="entry name" value="FORMATE TRANSPORTER-RELATED"/>
    <property type="match status" value="1"/>
</dbReference>
<gene>
    <name evidence="6" type="ordered locus">Oweho_0128</name>
</gene>
<feature type="transmembrane region" description="Helical" evidence="5">
    <location>
        <begin position="157"/>
        <end position="178"/>
    </location>
</feature>
<reference evidence="6 7" key="1">
    <citation type="journal article" date="2012" name="Stand. Genomic Sci.">
        <title>Genome sequence of the orange-pigmented seawater bacterium Owenweeksia hongkongensis type strain (UST20020801(T)).</title>
        <authorList>
            <person name="Riedel T."/>
            <person name="Held B."/>
            <person name="Nolan M."/>
            <person name="Lucas S."/>
            <person name="Lapidus A."/>
            <person name="Tice H."/>
            <person name="Del Rio T.G."/>
            <person name="Cheng J.F."/>
            <person name="Han C."/>
            <person name="Tapia R."/>
            <person name="Goodwin L.A."/>
            <person name="Pitluck S."/>
            <person name="Liolios K."/>
            <person name="Mavromatis K."/>
            <person name="Pagani I."/>
            <person name="Ivanova N."/>
            <person name="Mikhailova N."/>
            <person name="Pati A."/>
            <person name="Chen A."/>
            <person name="Palaniappan K."/>
            <person name="Rohde M."/>
            <person name="Tindall B.J."/>
            <person name="Detter J.C."/>
            <person name="Goker M."/>
            <person name="Woyke T."/>
            <person name="Bristow J."/>
            <person name="Eisen J.A."/>
            <person name="Markowitz V."/>
            <person name="Hugenholtz P."/>
            <person name="Klenk H.P."/>
            <person name="Kyrpides N.C."/>
        </authorList>
    </citation>
    <scope>NUCLEOTIDE SEQUENCE</scope>
    <source>
        <strain evidence="7">DSM 17368 / JCM 12287 / NRRL B-23963</strain>
    </source>
</reference>
<dbReference type="HOGENOM" id="CLU_061519_2_0_10"/>
<evidence type="ECO:0000256" key="3">
    <source>
        <dbReference type="ARBA" id="ARBA00022989"/>
    </source>
</evidence>
<evidence type="ECO:0000313" key="7">
    <source>
        <dbReference type="Proteomes" id="UP000005631"/>
    </source>
</evidence>
<feature type="transmembrane region" description="Helical" evidence="5">
    <location>
        <begin position="233"/>
        <end position="255"/>
    </location>
</feature>
<evidence type="ECO:0000256" key="1">
    <source>
        <dbReference type="ARBA" id="ARBA00004141"/>
    </source>
</evidence>
<accession>G8R6K7</accession>
<dbReference type="PANTHER" id="PTHR30520:SF2">
    <property type="entry name" value="INNER MEMBRANE PROTEIN YFDC"/>
    <property type="match status" value="1"/>
</dbReference>
<protein>
    <submittedName>
        <fullName evidence="6">Formate/nitrite transporter family protein</fullName>
    </submittedName>
</protein>
<feature type="transmembrane region" description="Helical" evidence="5">
    <location>
        <begin position="113"/>
        <end position="137"/>
    </location>
</feature>
<dbReference type="OrthoDB" id="261587at2"/>
<feature type="transmembrane region" description="Helical" evidence="5">
    <location>
        <begin position="30"/>
        <end position="53"/>
    </location>
</feature>
<evidence type="ECO:0000256" key="2">
    <source>
        <dbReference type="ARBA" id="ARBA00022692"/>
    </source>
</evidence>
<keyword evidence="2 5" id="KW-0812">Transmembrane</keyword>
<name>G8R6K7_OWEHD</name>
<dbReference type="InterPro" id="IPR023271">
    <property type="entry name" value="Aquaporin-like"/>
</dbReference>
<keyword evidence="7" id="KW-1185">Reference proteome</keyword>
<proteinExistence type="predicted"/>
<comment type="subcellular location">
    <subcellularLocation>
        <location evidence="1">Membrane</location>
        <topology evidence="1">Multi-pass membrane protein</topology>
    </subcellularLocation>
</comment>
<evidence type="ECO:0000313" key="6">
    <source>
        <dbReference type="EMBL" id="AEV31150.1"/>
    </source>
</evidence>
<dbReference type="Proteomes" id="UP000005631">
    <property type="component" value="Chromosome"/>
</dbReference>
<keyword evidence="4 5" id="KW-0472">Membrane</keyword>
<dbReference type="AlphaFoldDB" id="G8R6K7"/>
<dbReference type="Pfam" id="PF01226">
    <property type="entry name" value="Form_Nir_trans"/>
    <property type="match status" value="1"/>
</dbReference>
<dbReference type="GO" id="GO:0005886">
    <property type="term" value="C:plasma membrane"/>
    <property type="evidence" value="ECO:0007669"/>
    <property type="project" value="TreeGrafter"/>
</dbReference>
<dbReference type="STRING" id="926562.Oweho_0128"/>
<dbReference type="eggNOG" id="COG2116">
    <property type="taxonomic scope" value="Bacteria"/>
</dbReference>
<dbReference type="KEGG" id="oho:Oweho_0128"/>
<sequence length="265" mass="28818">MAENDKPKEHDEIVEDQIKLGFRDYERSSVGLSLSAFTAGLEIGFSVMLMGILHAMFSGKVDPEVLHLIISLGYPLGFIFVIIGRSELFTEQTALAILPVLNGKASVGELLRLWGFVILGNLVGGLLFALFITWIGPESGRIPAESFEHIAKVMVEPNWQITLGSAVLAGWMMGLLGWLIGSVRESISHIVIVIFITLIIGVGGLHHCIVGNIEVLSGLLVGDSITLYDYLEFLIFAIIGNTIGGAFFVSILKYSQMKAGNQSKR</sequence>
<feature type="transmembrane region" description="Helical" evidence="5">
    <location>
        <begin position="65"/>
        <end position="83"/>
    </location>
</feature>